<evidence type="ECO:0000256" key="5">
    <source>
        <dbReference type="ARBA" id="ARBA00023458"/>
    </source>
</evidence>
<dbReference type="CDD" id="cd10225">
    <property type="entry name" value="ASKHA_NBD_MreB-like"/>
    <property type="match status" value="1"/>
</dbReference>
<protein>
    <recommendedName>
        <fullName evidence="6">Cell shape-determining protein MreB</fullName>
    </recommendedName>
</protein>
<comment type="similarity">
    <text evidence="5 6">Belongs to the FtsA/MreB family.</text>
</comment>
<dbReference type="GO" id="GO:0008360">
    <property type="term" value="P:regulation of cell shape"/>
    <property type="evidence" value="ECO:0007669"/>
    <property type="project" value="UniProtKB-UniRule"/>
</dbReference>
<dbReference type="InterPro" id="IPR056546">
    <property type="entry name" value="MreB_MamK-like"/>
</dbReference>
<dbReference type="GO" id="GO:0005524">
    <property type="term" value="F:ATP binding"/>
    <property type="evidence" value="ECO:0007669"/>
    <property type="project" value="UniProtKB-KW"/>
</dbReference>
<dbReference type="PANTHER" id="PTHR42749">
    <property type="entry name" value="CELL SHAPE-DETERMINING PROTEIN MREB"/>
    <property type="match status" value="1"/>
</dbReference>
<keyword evidence="3 6" id="KW-0067">ATP-binding</keyword>
<dbReference type="Gene3D" id="3.30.420.40">
    <property type="match status" value="3"/>
</dbReference>
<dbReference type="PRINTS" id="PR01652">
    <property type="entry name" value="SHAPEPROTEIN"/>
</dbReference>
<reference evidence="7" key="1">
    <citation type="journal article" date="2020" name="mSystems">
        <title>Genome- and Community-Level Interaction Insights into Carbon Utilization and Element Cycling Functions of Hydrothermarchaeota in Hydrothermal Sediment.</title>
        <authorList>
            <person name="Zhou Z."/>
            <person name="Liu Y."/>
            <person name="Xu W."/>
            <person name="Pan J."/>
            <person name="Luo Z.H."/>
            <person name="Li M."/>
        </authorList>
    </citation>
    <scope>NUCLEOTIDE SEQUENCE [LARGE SCALE GENOMIC DNA]</scope>
    <source>
        <strain evidence="7">HyVt-577</strain>
    </source>
</reference>
<organism evidence="7">
    <name type="scientific">Caldithrix abyssi</name>
    <dbReference type="NCBI Taxonomy" id="187145"/>
    <lineage>
        <taxon>Bacteria</taxon>
        <taxon>Pseudomonadati</taxon>
        <taxon>Calditrichota</taxon>
        <taxon>Calditrichia</taxon>
        <taxon>Calditrichales</taxon>
        <taxon>Calditrichaceae</taxon>
        <taxon>Caldithrix</taxon>
    </lineage>
</organism>
<evidence type="ECO:0000256" key="1">
    <source>
        <dbReference type="ARBA" id="ARBA00022490"/>
    </source>
</evidence>
<dbReference type="NCBIfam" id="NF010539">
    <property type="entry name" value="PRK13927.1"/>
    <property type="match status" value="1"/>
</dbReference>
<dbReference type="GO" id="GO:0005737">
    <property type="term" value="C:cytoplasm"/>
    <property type="evidence" value="ECO:0007669"/>
    <property type="project" value="UniProtKB-SubCell"/>
</dbReference>
<dbReference type="InterPro" id="IPR004753">
    <property type="entry name" value="MreB"/>
</dbReference>
<evidence type="ECO:0000313" key="7">
    <source>
        <dbReference type="EMBL" id="HGY57268.1"/>
    </source>
</evidence>
<name>A0A7V4U406_CALAY</name>
<keyword evidence="1 6" id="KW-0963">Cytoplasm</keyword>
<accession>A0A7V4U406</accession>
<evidence type="ECO:0000256" key="3">
    <source>
        <dbReference type="ARBA" id="ARBA00022840"/>
    </source>
</evidence>
<feature type="binding site" evidence="6">
    <location>
        <begin position="290"/>
        <end position="293"/>
    </location>
    <ligand>
        <name>ATP</name>
        <dbReference type="ChEBI" id="CHEBI:30616"/>
    </ligand>
</feature>
<feature type="binding site" evidence="6">
    <location>
        <begin position="162"/>
        <end position="164"/>
    </location>
    <ligand>
        <name>ATP</name>
        <dbReference type="ChEBI" id="CHEBI:30616"/>
    </ligand>
</feature>
<dbReference type="HAMAP" id="MF_02207">
    <property type="entry name" value="MreB"/>
    <property type="match status" value="1"/>
</dbReference>
<feature type="binding site" evidence="6">
    <location>
        <begin position="19"/>
        <end position="21"/>
    </location>
    <ligand>
        <name>ATP</name>
        <dbReference type="ChEBI" id="CHEBI:30616"/>
    </ligand>
</feature>
<dbReference type="EMBL" id="DRQG01000151">
    <property type="protein sequence ID" value="HGY57268.1"/>
    <property type="molecule type" value="Genomic_DNA"/>
</dbReference>
<dbReference type="InterPro" id="IPR043129">
    <property type="entry name" value="ATPase_NBD"/>
</dbReference>
<evidence type="ECO:0000256" key="6">
    <source>
        <dbReference type="HAMAP-Rule" id="MF_02207"/>
    </source>
</evidence>
<dbReference type="SUPFAM" id="SSF53067">
    <property type="entry name" value="Actin-like ATPase domain"/>
    <property type="match status" value="2"/>
</dbReference>
<evidence type="ECO:0000256" key="4">
    <source>
        <dbReference type="ARBA" id="ARBA00022960"/>
    </source>
</evidence>
<dbReference type="Pfam" id="PF06723">
    <property type="entry name" value="MreB_Mbl"/>
    <property type="match status" value="1"/>
</dbReference>
<dbReference type="GO" id="GO:0000902">
    <property type="term" value="P:cell morphogenesis"/>
    <property type="evidence" value="ECO:0007669"/>
    <property type="project" value="InterPro"/>
</dbReference>
<comment type="caution">
    <text evidence="7">The sequence shown here is derived from an EMBL/GenBank/DDBJ whole genome shotgun (WGS) entry which is preliminary data.</text>
</comment>
<gene>
    <name evidence="6" type="primary">mreB</name>
    <name evidence="7" type="ORF">ENK44_16290</name>
</gene>
<comment type="subcellular location">
    <subcellularLocation>
        <location evidence="6">Cytoplasm</location>
    </subcellularLocation>
    <text evidence="6">Membrane-associated.</text>
</comment>
<feature type="binding site" evidence="6">
    <location>
        <begin position="210"/>
        <end position="213"/>
    </location>
    <ligand>
        <name>ATP</name>
        <dbReference type="ChEBI" id="CHEBI:30616"/>
    </ligand>
</feature>
<dbReference type="AlphaFoldDB" id="A0A7V4U406"/>
<sequence>MGMSFLNFFSSDVGIDLGTANTLIYVKGKGIVVNEPSIIALEDNSDKIIAVGNEARQMLGRTHQQITTIRPLKDGVIADFEATEIMIRELIRKANINRMMIGKIVVCVPSGVTEVEKRAVRDSAERAGAREVNLVAEAMAAAIGVGLEIDAPVGNMIVDIGGGTSEIAVISLYGIVNHTSIRVGGDEMNLAIIQHFKKKFNLLIGEKTAEDIKCNIGSAYPLEEEQKVEVKGRDLVDGIPKTIEIDSSEIRAALNDSIASIVDAIKLSLERTPPELASDILDRGIILSGGGALLKNLDIRLREDTSMAIHVADDPLTCVARGCGKILDNPERYEKVLLHHRRSI</sequence>
<keyword evidence="4 6" id="KW-0133">Cell shape</keyword>
<comment type="subunit">
    <text evidence="6">Forms polymers.</text>
</comment>
<proteinExistence type="inferred from homology"/>
<evidence type="ECO:0000256" key="2">
    <source>
        <dbReference type="ARBA" id="ARBA00022741"/>
    </source>
</evidence>
<keyword evidence="2 6" id="KW-0547">Nucleotide-binding</keyword>
<dbReference type="NCBIfam" id="TIGR00904">
    <property type="entry name" value="mreB"/>
    <property type="match status" value="1"/>
</dbReference>
<comment type="function">
    <text evidence="6">Forms membrane-associated dynamic filaments that are essential for cell shape determination. Acts by regulating cell wall synthesis and cell elongation, and thus cell shape. A feedback loop between cell geometry and MreB localization may maintain elongated cell shape by targeting cell wall growth to regions of negative cell wall curvature.</text>
</comment>
<dbReference type="PANTHER" id="PTHR42749:SF1">
    <property type="entry name" value="CELL SHAPE-DETERMINING PROTEIN MREB"/>
    <property type="match status" value="1"/>
</dbReference>
<dbReference type="Proteomes" id="UP000885779">
    <property type="component" value="Unassembled WGS sequence"/>
</dbReference>